<dbReference type="Pfam" id="PF01546">
    <property type="entry name" value="Peptidase_M20"/>
    <property type="match status" value="1"/>
</dbReference>
<sequence length="387" mass="40548">MDEPALRDLLIRWANINSGSGHVAGLERMRAALAAEFAKLRGAQVETVPLAGTAACALRVRQRPAAPRQVFLSGHYDTVYDAGHPFQTCQLLDARTLGGPGVADMKGGIVILLAALQAFERTAQASALGWEVLLTPDEETGSVASRPVIEEAAKRFPFALIFEPARENGDLVESRKGTGIFTVTCTGRAAHAGRAANEGRNAIVALAEFLVAAHAVPEDLPGVLLNVGSVQGGGAVNIVPDRASAEINIRITRANDAAAVLARLHELAAPINAREGYRLEIAGQFNRLPLEATPTSRALFAAWQQCARDVGAAPFSWTHVGGGSDGNLLGAAGLPCLDGLGVVGGHLHSASEYAHLPSLAERARIAARFLTKLSLDEVTLPVAAART</sequence>
<dbReference type="STRING" id="452637.Oter_1688"/>
<name>B1ZUT8_OPITP</name>
<dbReference type="KEGG" id="ote:Oter_1688"/>
<proteinExistence type="predicted"/>
<evidence type="ECO:0000313" key="5">
    <source>
        <dbReference type="EMBL" id="ACB74972.1"/>
    </source>
</evidence>
<accession>B1ZUT8</accession>
<reference evidence="5 6" key="1">
    <citation type="journal article" date="2011" name="J. Bacteriol.">
        <title>Genome sequence of the verrucomicrobium Opitutus terrae PB90-1, an abundant inhabitant of rice paddy soil ecosystems.</title>
        <authorList>
            <person name="van Passel M.W."/>
            <person name="Kant R."/>
            <person name="Palva A."/>
            <person name="Copeland A."/>
            <person name="Lucas S."/>
            <person name="Lapidus A."/>
            <person name="Glavina del Rio T."/>
            <person name="Pitluck S."/>
            <person name="Goltsman E."/>
            <person name="Clum A."/>
            <person name="Sun H."/>
            <person name="Schmutz J."/>
            <person name="Larimer F.W."/>
            <person name="Land M.L."/>
            <person name="Hauser L."/>
            <person name="Kyrpides N."/>
            <person name="Mikhailova N."/>
            <person name="Richardson P.P."/>
            <person name="Janssen P.H."/>
            <person name="de Vos W.M."/>
            <person name="Smidt H."/>
        </authorList>
    </citation>
    <scope>NUCLEOTIDE SEQUENCE [LARGE SCALE GENOMIC DNA]</scope>
    <source>
        <strain evidence="6">DSM 11246 / JCM 15787 / PB90-1</strain>
    </source>
</reference>
<dbReference type="Proteomes" id="UP000007013">
    <property type="component" value="Chromosome"/>
</dbReference>
<dbReference type="OrthoDB" id="9783294at2"/>
<dbReference type="SUPFAM" id="SSF55031">
    <property type="entry name" value="Bacterial exopeptidase dimerisation domain"/>
    <property type="match status" value="1"/>
</dbReference>
<dbReference type="Pfam" id="PF07687">
    <property type="entry name" value="M20_dimer"/>
    <property type="match status" value="1"/>
</dbReference>
<evidence type="ECO:0000256" key="2">
    <source>
        <dbReference type="ARBA" id="ARBA00022801"/>
    </source>
</evidence>
<dbReference type="NCBIfam" id="NF005602">
    <property type="entry name" value="PRK07338.1"/>
    <property type="match status" value="1"/>
</dbReference>
<keyword evidence="6" id="KW-1185">Reference proteome</keyword>
<keyword evidence="2" id="KW-0378">Hydrolase</keyword>
<protein>
    <submittedName>
        <fullName evidence="5">Peptidase M20</fullName>
    </submittedName>
</protein>
<evidence type="ECO:0000313" key="6">
    <source>
        <dbReference type="Proteomes" id="UP000007013"/>
    </source>
</evidence>
<dbReference type="eggNOG" id="COG0624">
    <property type="taxonomic scope" value="Bacteria"/>
</dbReference>
<dbReference type="PANTHER" id="PTHR43808">
    <property type="entry name" value="ACETYLORNITHINE DEACETYLASE"/>
    <property type="match status" value="1"/>
</dbReference>
<organism evidence="5 6">
    <name type="scientific">Opitutus terrae (strain DSM 11246 / JCM 15787 / PB90-1)</name>
    <dbReference type="NCBI Taxonomy" id="452637"/>
    <lineage>
        <taxon>Bacteria</taxon>
        <taxon>Pseudomonadati</taxon>
        <taxon>Verrucomicrobiota</taxon>
        <taxon>Opitutia</taxon>
        <taxon>Opitutales</taxon>
        <taxon>Opitutaceae</taxon>
        <taxon>Opitutus</taxon>
    </lineage>
</organism>
<dbReference type="InterPro" id="IPR002933">
    <property type="entry name" value="Peptidase_M20"/>
</dbReference>
<dbReference type="GO" id="GO:0046872">
    <property type="term" value="F:metal ion binding"/>
    <property type="evidence" value="ECO:0007669"/>
    <property type="project" value="UniProtKB-KW"/>
</dbReference>
<feature type="active site" description="Proton acceptor" evidence="3">
    <location>
        <position position="138"/>
    </location>
</feature>
<dbReference type="Gene3D" id="3.40.630.10">
    <property type="entry name" value="Zn peptidases"/>
    <property type="match status" value="1"/>
</dbReference>
<dbReference type="InterPro" id="IPR050072">
    <property type="entry name" value="Peptidase_M20A"/>
</dbReference>
<gene>
    <name evidence="5" type="ordered locus">Oter_1688</name>
</gene>
<feature type="domain" description="Peptidase M20 dimerisation" evidence="4">
    <location>
        <begin position="175"/>
        <end position="271"/>
    </location>
</feature>
<dbReference type="InterPro" id="IPR017150">
    <property type="entry name" value="Pept_M20_glutamate_carboxypep"/>
</dbReference>
<keyword evidence="1" id="KW-0479">Metal-binding</keyword>
<dbReference type="Gene3D" id="3.30.70.360">
    <property type="match status" value="1"/>
</dbReference>
<dbReference type="PIRSF" id="PIRSF037238">
    <property type="entry name" value="Carboxypeptidase_G2"/>
    <property type="match status" value="1"/>
</dbReference>
<evidence type="ECO:0000259" key="4">
    <source>
        <dbReference type="Pfam" id="PF07687"/>
    </source>
</evidence>
<dbReference type="HOGENOM" id="CLU_021802_7_0_0"/>
<dbReference type="EMBL" id="CP001032">
    <property type="protein sequence ID" value="ACB74972.1"/>
    <property type="molecule type" value="Genomic_DNA"/>
</dbReference>
<evidence type="ECO:0000256" key="3">
    <source>
        <dbReference type="PIRSR" id="PIRSR037238-1"/>
    </source>
</evidence>
<dbReference type="PANTHER" id="PTHR43808:SF9">
    <property type="entry name" value="BLL0789 PROTEIN"/>
    <property type="match status" value="1"/>
</dbReference>
<evidence type="ECO:0000256" key="1">
    <source>
        <dbReference type="ARBA" id="ARBA00022723"/>
    </source>
</evidence>
<dbReference type="AlphaFoldDB" id="B1ZUT8"/>
<dbReference type="InterPro" id="IPR036264">
    <property type="entry name" value="Bact_exopeptidase_dim_dom"/>
</dbReference>
<feature type="active site" evidence="3">
    <location>
        <position position="77"/>
    </location>
</feature>
<dbReference type="GO" id="GO:0016787">
    <property type="term" value="F:hydrolase activity"/>
    <property type="evidence" value="ECO:0007669"/>
    <property type="project" value="UniProtKB-KW"/>
</dbReference>
<dbReference type="InterPro" id="IPR011650">
    <property type="entry name" value="Peptidase_M20_dimer"/>
</dbReference>
<dbReference type="SUPFAM" id="SSF53187">
    <property type="entry name" value="Zn-dependent exopeptidases"/>
    <property type="match status" value="1"/>
</dbReference>
<dbReference type="RefSeq" id="WP_012374509.1">
    <property type="nucleotide sequence ID" value="NC_010571.1"/>
</dbReference>